<dbReference type="PANTHER" id="PTHR36774:SF1">
    <property type="entry name" value="INSULIN-INDUCED PROTEIN"/>
    <property type="match status" value="1"/>
</dbReference>
<dbReference type="OMA" id="LWDYPRA"/>
<dbReference type="EMBL" id="CM007387">
    <property type="protein sequence ID" value="ONK63166.1"/>
    <property type="molecule type" value="Genomic_DNA"/>
</dbReference>
<dbReference type="Gramene" id="ONK63166">
    <property type="protein sequence ID" value="ONK63166"/>
    <property type="gene ID" value="A4U43_C07F12090"/>
</dbReference>
<protein>
    <submittedName>
        <fullName evidence="2">Uncharacterized protein</fullName>
    </submittedName>
</protein>
<gene>
    <name evidence="2" type="ORF">A4U43_C07F12090</name>
</gene>
<name>A0A5P1EBA6_ASPOF</name>
<sequence length="102" mass="11692">MHKANVASDIEAYTLFATAEFVWLLLDRTWSGFTLACLVGFACPLAEIPLIKLFHLWDYPRADIIVFGEGLISWTTTCYFVYTPFLINFSRWLKSVFAGDDQ</sequence>
<proteinExistence type="predicted"/>
<accession>A0A5P1EBA6</accession>
<reference evidence="3" key="1">
    <citation type="journal article" date="2017" name="Nat. Commun.">
        <title>The asparagus genome sheds light on the origin and evolution of a young Y chromosome.</title>
        <authorList>
            <person name="Harkess A."/>
            <person name="Zhou J."/>
            <person name="Xu C."/>
            <person name="Bowers J.E."/>
            <person name="Van der Hulst R."/>
            <person name="Ayyampalayam S."/>
            <person name="Mercati F."/>
            <person name="Riccardi P."/>
            <person name="McKain M.R."/>
            <person name="Kakrana A."/>
            <person name="Tang H."/>
            <person name="Ray J."/>
            <person name="Groenendijk J."/>
            <person name="Arikit S."/>
            <person name="Mathioni S.M."/>
            <person name="Nakano M."/>
            <person name="Shan H."/>
            <person name="Telgmann-Rauber A."/>
            <person name="Kanno A."/>
            <person name="Yue Z."/>
            <person name="Chen H."/>
            <person name="Li W."/>
            <person name="Chen Y."/>
            <person name="Xu X."/>
            <person name="Zhang Y."/>
            <person name="Luo S."/>
            <person name="Chen H."/>
            <person name="Gao J."/>
            <person name="Mao Z."/>
            <person name="Pires J.C."/>
            <person name="Luo M."/>
            <person name="Kudrna D."/>
            <person name="Wing R.A."/>
            <person name="Meyers B.C."/>
            <person name="Yi K."/>
            <person name="Kong H."/>
            <person name="Lavrijsen P."/>
            <person name="Sunseri F."/>
            <person name="Falavigna A."/>
            <person name="Ye Y."/>
            <person name="Leebens-Mack J.H."/>
            <person name="Chen G."/>
        </authorList>
    </citation>
    <scope>NUCLEOTIDE SEQUENCE [LARGE SCALE GENOMIC DNA]</scope>
    <source>
        <strain evidence="3">cv. DH0086</strain>
    </source>
</reference>
<dbReference type="AlphaFoldDB" id="A0A5P1EBA6"/>
<organism evidence="2 3">
    <name type="scientific">Asparagus officinalis</name>
    <name type="common">Garden asparagus</name>
    <dbReference type="NCBI Taxonomy" id="4686"/>
    <lineage>
        <taxon>Eukaryota</taxon>
        <taxon>Viridiplantae</taxon>
        <taxon>Streptophyta</taxon>
        <taxon>Embryophyta</taxon>
        <taxon>Tracheophyta</taxon>
        <taxon>Spermatophyta</taxon>
        <taxon>Magnoliopsida</taxon>
        <taxon>Liliopsida</taxon>
        <taxon>Asparagales</taxon>
        <taxon>Asparagaceae</taxon>
        <taxon>Asparagoideae</taxon>
        <taxon>Asparagus</taxon>
    </lineage>
</organism>
<keyword evidence="1" id="KW-1133">Transmembrane helix</keyword>
<dbReference type="Proteomes" id="UP000243459">
    <property type="component" value="Chromosome 7"/>
</dbReference>
<feature type="transmembrane region" description="Helical" evidence="1">
    <location>
        <begin position="30"/>
        <end position="50"/>
    </location>
</feature>
<evidence type="ECO:0000256" key="1">
    <source>
        <dbReference type="SAM" id="Phobius"/>
    </source>
</evidence>
<keyword evidence="3" id="KW-1185">Reference proteome</keyword>
<keyword evidence="1" id="KW-0472">Membrane</keyword>
<keyword evidence="1" id="KW-0812">Transmembrane</keyword>
<evidence type="ECO:0000313" key="2">
    <source>
        <dbReference type="EMBL" id="ONK63166.1"/>
    </source>
</evidence>
<evidence type="ECO:0000313" key="3">
    <source>
        <dbReference type="Proteomes" id="UP000243459"/>
    </source>
</evidence>
<feature type="transmembrane region" description="Helical" evidence="1">
    <location>
        <begin position="62"/>
        <end position="82"/>
    </location>
</feature>
<dbReference type="PANTHER" id="PTHR36774">
    <property type="entry name" value="INSULIN-INDUCED PROTEIN"/>
    <property type="match status" value="1"/>
</dbReference>